<dbReference type="OrthoDB" id="9810880at2"/>
<evidence type="ECO:0000256" key="2">
    <source>
        <dbReference type="ARBA" id="ARBA00000565"/>
    </source>
</evidence>
<evidence type="ECO:0000256" key="5">
    <source>
        <dbReference type="ARBA" id="ARBA00012135"/>
    </source>
</evidence>
<dbReference type="GO" id="GO:0005524">
    <property type="term" value="F:ATP binding"/>
    <property type="evidence" value="ECO:0007669"/>
    <property type="project" value="UniProtKB-KW"/>
</dbReference>
<comment type="catalytic activity">
    <reaction evidence="1">
        <text>4-amino-5-hydroxymethyl-2-methylpyrimidine + ATP = 4-amino-2-methyl-5-(phosphooxymethyl)pyrimidine + ADP + H(+)</text>
        <dbReference type="Rhea" id="RHEA:23096"/>
        <dbReference type="ChEBI" id="CHEBI:15378"/>
        <dbReference type="ChEBI" id="CHEBI:16892"/>
        <dbReference type="ChEBI" id="CHEBI:30616"/>
        <dbReference type="ChEBI" id="CHEBI:58354"/>
        <dbReference type="ChEBI" id="CHEBI:456216"/>
        <dbReference type="EC" id="2.7.1.49"/>
    </reaction>
</comment>
<evidence type="ECO:0000313" key="17">
    <source>
        <dbReference type="EMBL" id="OIJ14486.1"/>
    </source>
</evidence>
<accession>A0A1S2LQ41</accession>
<dbReference type="SUPFAM" id="SSF53613">
    <property type="entry name" value="Ribokinase-like"/>
    <property type="match status" value="1"/>
</dbReference>
<dbReference type="EC" id="2.7.4.7" evidence="6"/>
<protein>
    <recommendedName>
        <fullName evidence="7">Hydroxymethylpyrimidine/phosphomethylpyrimidine kinase</fullName>
        <ecNumber evidence="5">2.7.1.49</ecNumber>
        <ecNumber evidence="6">2.7.4.7</ecNumber>
    </recommendedName>
    <alternativeName>
        <fullName evidence="14">Hydroxymethylpyrimidine kinase</fullName>
    </alternativeName>
    <alternativeName>
        <fullName evidence="15">Hydroxymethylpyrimidine phosphate kinase</fullName>
    </alternativeName>
</protein>
<sequence>MNIGKALTIAGSDCGGGAGIQADLKTFQERDVFGMSVITVLTAQNTLGVHGVFPQTLEAIEEQLDAIYGDIGTDAVKTGMLFSEEIISLVADKLLQYEVQNVVVDPVMIAKGGAPLLQKQAMNALKTRLLPLATVVTPNIPEACEILGLSTIETIKEMEGAALEIQKLGPKYVVLKGGHLEGSNKAIDILFDGENYHYFKSKRINTIHTHGTGCTFAAAITAELAKNHSIEEAVNIAKKFIQAAIEDSLCIGSGIGPTKHSAYRKREI</sequence>
<dbReference type="GO" id="GO:0005829">
    <property type="term" value="C:cytosol"/>
    <property type="evidence" value="ECO:0007669"/>
    <property type="project" value="TreeGrafter"/>
</dbReference>
<evidence type="ECO:0000256" key="13">
    <source>
        <dbReference type="ARBA" id="ARBA00037917"/>
    </source>
</evidence>
<evidence type="ECO:0000256" key="4">
    <source>
        <dbReference type="ARBA" id="ARBA00009879"/>
    </source>
</evidence>
<comment type="caution">
    <text evidence="17">The sequence shown here is derived from an EMBL/GenBank/DDBJ whole genome shotgun (WGS) entry which is preliminary data.</text>
</comment>
<dbReference type="GO" id="GO:0009228">
    <property type="term" value="P:thiamine biosynthetic process"/>
    <property type="evidence" value="ECO:0007669"/>
    <property type="project" value="UniProtKB-KW"/>
</dbReference>
<comment type="catalytic activity">
    <reaction evidence="2">
        <text>4-amino-2-methyl-5-(phosphooxymethyl)pyrimidine + ATP = 4-amino-2-methyl-5-(diphosphooxymethyl)pyrimidine + ADP</text>
        <dbReference type="Rhea" id="RHEA:19893"/>
        <dbReference type="ChEBI" id="CHEBI:30616"/>
        <dbReference type="ChEBI" id="CHEBI:57841"/>
        <dbReference type="ChEBI" id="CHEBI:58354"/>
        <dbReference type="ChEBI" id="CHEBI:456216"/>
        <dbReference type="EC" id="2.7.4.7"/>
    </reaction>
</comment>
<dbReference type="EMBL" id="MLQR01000019">
    <property type="protein sequence ID" value="OIJ14486.1"/>
    <property type="molecule type" value="Genomic_DNA"/>
</dbReference>
<dbReference type="InterPro" id="IPR029056">
    <property type="entry name" value="Ribokinase-like"/>
</dbReference>
<dbReference type="PANTHER" id="PTHR20858">
    <property type="entry name" value="PHOSPHOMETHYLPYRIMIDINE KINASE"/>
    <property type="match status" value="1"/>
</dbReference>
<keyword evidence="12" id="KW-0784">Thiamine biosynthesis</keyword>
<evidence type="ECO:0000259" key="16">
    <source>
        <dbReference type="Pfam" id="PF08543"/>
    </source>
</evidence>
<dbReference type="Pfam" id="PF08543">
    <property type="entry name" value="Phos_pyr_kin"/>
    <property type="match status" value="1"/>
</dbReference>
<keyword evidence="18" id="KW-1185">Reference proteome</keyword>
<dbReference type="Gene3D" id="3.40.1190.20">
    <property type="match status" value="1"/>
</dbReference>
<keyword evidence="11" id="KW-0067">ATP-binding</keyword>
<evidence type="ECO:0000256" key="9">
    <source>
        <dbReference type="ARBA" id="ARBA00022741"/>
    </source>
</evidence>
<comment type="pathway">
    <text evidence="13">Cofactor biosynthesis; thiamine diphosphate biosynthesis; 4-amino-2-methyl-5-diphosphomethylpyrimidine from 5-amino-1-(5-phospho-D-ribosyl)imidazole: step 2/3.</text>
</comment>
<evidence type="ECO:0000256" key="10">
    <source>
        <dbReference type="ARBA" id="ARBA00022777"/>
    </source>
</evidence>
<evidence type="ECO:0000256" key="3">
    <source>
        <dbReference type="ARBA" id="ARBA00004769"/>
    </source>
</evidence>
<dbReference type="AlphaFoldDB" id="A0A1S2LQ41"/>
<comment type="pathway">
    <text evidence="3">Cofactor biosynthesis; thiamine diphosphate biosynthesis; 4-amino-2-methyl-5-diphosphomethylpyrimidine from 5-amino-1-(5-phospho-D-ribosyl)imidazole: step 3/3.</text>
</comment>
<evidence type="ECO:0000256" key="7">
    <source>
        <dbReference type="ARBA" id="ARBA00019161"/>
    </source>
</evidence>
<organism evidence="17 18">
    <name type="scientific">Anaerobacillus alkalilacustris</name>
    <dbReference type="NCBI Taxonomy" id="393763"/>
    <lineage>
        <taxon>Bacteria</taxon>
        <taxon>Bacillati</taxon>
        <taxon>Bacillota</taxon>
        <taxon>Bacilli</taxon>
        <taxon>Bacillales</taxon>
        <taxon>Bacillaceae</taxon>
        <taxon>Anaerobacillus</taxon>
    </lineage>
</organism>
<dbReference type="GO" id="GO:0008972">
    <property type="term" value="F:phosphomethylpyrimidine kinase activity"/>
    <property type="evidence" value="ECO:0007669"/>
    <property type="project" value="UniProtKB-EC"/>
</dbReference>
<dbReference type="InterPro" id="IPR013749">
    <property type="entry name" value="PM/HMP-P_kinase-1"/>
</dbReference>
<dbReference type="CDD" id="cd01169">
    <property type="entry name" value="HMPP_kinase"/>
    <property type="match status" value="1"/>
</dbReference>
<evidence type="ECO:0000256" key="1">
    <source>
        <dbReference type="ARBA" id="ARBA00000151"/>
    </source>
</evidence>
<keyword evidence="8" id="KW-0808">Transferase</keyword>
<evidence type="ECO:0000256" key="15">
    <source>
        <dbReference type="ARBA" id="ARBA00043176"/>
    </source>
</evidence>
<dbReference type="RefSeq" id="WP_071309106.1">
    <property type="nucleotide sequence ID" value="NZ_MLQR01000019.1"/>
</dbReference>
<dbReference type="Proteomes" id="UP000179524">
    <property type="component" value="Unassembled WGS sequence"/>
</dbReference>
<proteinExistence type="inferred from homology"/>
<dbReference type="EC" id="2.7.1.49" evidence="5"/>
<dbReference type="NCBIfam" id="TIGR00097">
    <property type="entry name" value="HMP-P_kinase"/>
    <property type="match status" value="1"/>
</dbReference>
<dbReference type="InterPro" id="IPR004399">
    <property type="entry name" value="HMP/HMP-P_kinase_dom"/>
</dbReference>
<comment type="similarity">
    <text evidence="4">Belongs to the ThiD family.</text>
</comment>
<evidence type="ECO:0000256" key="11">
    <source>
        <dbReference type="ARBA" id="ARBA00022840"/>
    </source>
</evidence>
<dbReference type="FunFam" id="3.40.1190.20:FF:000003">
    <property type="entry name" value="Phosphomethylpyrimidine kinase ThiD"/>
    <property type="match status" value="1"/>
</dbReference>
<dbReference type="GO" id="GO:0008902">
    <property type="term" value="F:hydroxymethylpyrimidine kinase activity"/>
    <property type="evidence" value="ECO:0007669"/>
    <property type="project" value="UniProtKB-EC"/>
</dbReference>
<reference evidence="17 18" key="1">
    <citation type="submission" date="2016-10" db="EMBL/GenBank/DDBJ databases">
        <title>Draft genome sequences of four alkaliphilic bacteria belonging to the Anaerobacillus genus.</title>
        <authorList>
            <person name="Bassil N.M."/>
            <person name="Lloyd J.R."/>
        </authorList>
    </citation>
    <scope>NUCLEOTIDE SEQUENCE [LARGE SCALE GENOMIC DNA]</scope>
    <source>
        <strain evidence="17 18">DSM 18345</strain>
    </source>
</reference>
<evidence type="ECO:0000256" key="8">
    <source>
        <dbReference type="ARBA" id="ARBA00022679"/>
    </source>
</evidence>
<evidence type="ECO:0000313" key="18">
    <source>
        <dbReference type="Proteomes" id="UP000179524"/>
    </source>
</evidence>
<evidence type="ECO:0000256" key="6">
    <source>
        <dbReference type="ARBA" id="ARBA00012963"/>
    </source>
</evidence>
<keyword evidence="9" id="KW-0547">Nucleotide-binding</keyword>
<gene>
    <name evidence="17" type="ORF">BKP37_08105</name>
</gene>
<dbReference type="PANTHER" id="PTHR20858:SF17">
    <property type="entry name" value="HYDROXYMETHYLPYRIMIDINE_PHOSPHOMETHYLPYRIMIDINE KINASE THI20-RELATED"/>
    <property type="match status" value="1"/>
</dbReference>
<keyword evidence="10 17" id="KW-0418">Kinase</keyword>
<evidence type="ECO:0000256" key="14">
    <source>
        <dbReference type="ARBA" id="ARBA00042102"/>
    </source>
</evidence>
<name>A0A1S2LQ41_9BACI</name>
<feature type="domain" description="Pyridoxamine kinase/Phosphomethylpyrimidine kinase" evidence="16">
    <location>
        <begin position="13"/>
        <end position="258"/>
    </location>
</feature>
<evidence type="ECO:0000256" key="12">
    <source>
        <dbReference type="ARBA" id="ARBA00022977"/>
    </source>
</evidence>